<name>A0A6G0WUF5_9STRA</name>
<dbReference type="InterPro" id="IPR016024">
    <property type="entry name" value="ARM-type_fold"/>
</dbReference>
<keyword evidence="1" id="KW-0677">Repeat</keyword>
<dbReference type="Proteomes" id="UP000481153">
    <property type="component" value="Unassembled WGS sequence"/>
</dbReference>
<feature type="compositionally biased region" description="Polar residues" evidence="2">
    <location>
        <begin position="403"/>
        <end position="413"/>
    </location>
</feature>
<comment type="caution">
    <text evidence="3">The sequence shown here is derived from an EMBL/GenBank/DDBJ whole genome shotgun (WGS) entry which is preliminary data.</text>
</comment>
<dbReference type="PANTHER" id="PTHR22895:SF0">
    <property type="entry name" value="ARMADILLO REPEAT-CONTAINING PROTEIN 6"/>
    <property type="match status" value="1"/>
</dbReference>
<accession>A0A6G0WUF5</accession>
<gene>
    <name evidence="3" type="ORF">Ae201684_011675</name>
</gene>
<feature type="compositionally biased region" description="Polar residues" evidence="2">
    <location>
        <begin position="478"/>
        <end position="487"/>
    </location>
</feature>
<evidence type="ECO:0000313" key="4">
    <source>
        <dbReference type="Proteomes" id="UP000481153"/>
    </source>
</evidence>
<dbReference type="InterPro" id="IPR011989">
    <property type="entry name" value="ARM-like"/>
</dbReference>
<sequence length="1085" mass="120929">MFPRCHSSHDIAIESLDETVVGNGGSKSLPRPAASLCSVISMAGDGDTLSFDHLVTLAVAKEEDLRLDGWRGVLDRLAEIDGLQLQQIVASATKVLSEPSAVHQIVCQVVKKLGCRGEMERKLLMREQVPKSLITAMQRAMDDTAVHTAGLQALYPLAFDAAHRVQLHGCGGVPLCVSSMARHRSNLALQQHGCRFLQLMAFDDDCKTSILSHGGLPIVLDALSQYYDDKDLAISASDLLYFLLADLDGDDIQMEGDIAPRVVDTIVRIMTLHTTDARIQSHGVAILNSLVANDLAKPLLCADAVLDVVEHAIGFTDDATTDSIVLLFELFQDPACRDRLVKNACAATSRPTSIVKAIKAKLDEISIETDDNESADRVAFIQKTLAHMDAAIDMRRSALSKNVPSQQTMSNGRGSAVAPLPDMTTAVKPTSTTRSSIHIESPSKSLGIENSSSESSGKTLLDITGQMDLEKCDPMDELNSNCFSNENSPTKTPPTTVPPSSNARSVGVESSPSARDMELHASRDALVEATKTIEFERAKVRKVVFNYKIMKRRLAEQHKLLSVHNERSVADAEIHEALLHRVQYLEAALEDAQKAWSAERATRVTLENEMSKNTVALASAQKALEEHQRPQPVVRMVPESKLLDAQRAIQQLTGDKLLLEEAVKVAQNLLYTCETNQFFLEAQLKQVRQEKLESLLMREEDVEIPKASKYLTLASPSAKRPQIYSPTPAPEPELTLELNDQQAIDAFLCRAYKCLEACSEGKGVHFSILRRYLVDSGVATPPVLPTDVDTILNKVLAVVHENKLKEKRRKDYEFSPCPQRPNFGKLRHRYFSRNLFCEAVTLVGAKKFPYMTNTTAMLREVILNYLNPYARAIESSDVHQLVTSYDPFNFLKIVLSYLYEMHHRPISTNDDDDEDMSKLRKSSHEPILQSMIEMVHIIQREQKPLKIICDFYTSVPDATKDDALDVGLEAVVNFAVDFEVIPAFLDRLAVKRLYKDILTYFKTFLAMYKGFPCPPDKKKYVSFFMMLARVAIEIFKDKREYDMPESQITGLLQWMDNSRGRGRIIRKGNTTAGIKFSNKLYAVKS</sequence>
<dbReference type="Gene3D" id="1.25.10.10">
    <property type="entry name" value="Leucine-rich Repeat Variant"/>
    <property type="match status" value="1"/>
</dbReference>
<dbReference type="AlphaFoldDB" id="A0A6G0WUF5"/>
<reference evidence="3 4" key="1">
    <citation type="submission" date="2019-07" db="EMBL/GenBank/DDBJ databases">
        <title>Genomics analysis of Aphanomyces spp. identifies a new class of oomycete effector associated with host adaptation.</title>
        <authorList>
            <person name="Gaulin E."/>
        </authorList>
    </citation>
    <scope>NUCLEOTIDE SEQUENCE [LARGE SCALE GENOMIC DNA]</scope>
    <source>
        <strain evidence="3 4">ATCC 201684</strain>
    </source>
</reference>
<feature type="compositionally biased region" description="Low complexity" evidence="2">
    <location>
        <begin position="443"/>
        <end position="458"/>
    </location>
</feature>
<evidence type="ECO:0000256" key="1">
    <source>
        <dbReference type="ARBA" id="ARBA00022737"/>
    </source>
</evidence>
<feature type="region of interest" description="Disordered" evidence="2">
    <location>
        <begin position="403"/>
        <end position="458"/>
    </location>
</feature>
<organism evidence="3 4">
    <name type="scientific">Aphanomyces euteiches</name>
    <dbReference type="NCBI Taxonomy" id="100861"/>
    <lineage>
        <taxon>Eukaryota</taxon>
        <taxon>Sar</taxon>
        <taxon>Stramenopiles</taxon>
        <taxon>Oomycota</taxon>
        <taxon>Saprolegniomycetes</taxon>
        <taxon>Saprolegniales</taxon>
        <taxon>Verrucalvaceae</taxon>
        <taxon>Aphanomyces</taxon>
    </lineage>
</organism>
<protein>
    <submittedName>
        <fullName evidence="3">Uncharacterized protein</fullName>
    </submittedName>
</protein>
<keyword evidence="4" id="KW-1185">Reference proteome</keyword>
<feature type="region of interest" description="Disordered" evidence="2">
    <location>
        <begin position="472"/>
        <end position="516"/>
    </location>
</feature>
<dbReference type="VEuPathDB" id="FungiDB:AeMF1_009606"/>
<dbReference type="PANTHER" id="PTHR22895">
    <property type="entry name" value="ARMADILLO REPEAT-CONTAINING PROTEIN 6"/>
    <property type="match status" value="1"/>
</dbReference>
<feature type="compositionally biased region" description="Polar residues" evidence="2">
    <location>
        <begin position="427"/>
        <end position="438"/>
    </location>
</feature>
<dbReference type="SUPFAM" id="SSF48371">
    <property type="entry name" value="ARM repeat"/>
    <property type="match status" value="1"/>
</dbReference>
<evidence type="ECO:0000313" key="3">
    <source>
        <dbReference type="EMBL" id="KAF0731132.1"/>
    </source>
</evidence>
<evidence type="ECO:0000256" key="2">
    <source>
        <dbReference type="SAM" id="MobiDB-lite"/>
    </source>
</evidence>
<feature type="compositionally biased region" description="Polar residues" evidence="2">
    <location>
        <begin position="502"/>
        <end position="513"/>
    </location>
</feature>
<proteinExistence type="predicted"/>
<dbReference type="EMBL" id="VJMJ01000147">
    <property type="protein sequence ID" value="KAF0731132.1"/>
    <property type="molecule type" value="Genomic_DNA"/>
</dbReference>